<evidence type="ECO:0000256" key="2">
    <source>
        <dbReference type="ARBA" id="ARBA00022516"/>
    </source>
</evidence>
<dbReference type="PANTHER" id="PTHR35809:SF1">
    <property type="entry name" value="ARCHAETIDYLSERINE DECARBOXYLASE PROENZYME-RELATED"/>
    <property type="match status" value="1"/>
</dbReference>
<dbReference type="GO" id="GO:0005886">
    <property type="term" value="C:plasma membrane"/>
    <property type="evidence" value="ECO:0007669"/>
    <property type="project" value="UniProtKB-SubCell"/>
</dbReference>
<keyword evidence="2 11" id="KW-0444">Lipid biosynthesis</keyword>
<dbReference type="HAMAP" id="MF_00664">
    <property type="entry name" value="PS_decarb_PSD_A"/>
    <property type="match status" value="1"/>
</dbReference>
<evidence type="ECO:0000256" key="11">
    <source>
        <dbReference type="HAMAP-Rule" id="MF_00664"/>
    </source>
</evidence>
<dbReference type="NCBIfam" id="NF003685">
    <property type="entry name" value="PRK05305.2-5"/>
    <property type="match status" value="1"/>
</dbReference>
<evidence type="ECO:0000256" key="5">
    <source>
        <dbReference type="ARBA" id="ARBA00023136"/>
    </source>
</evidence>
<evidence type="ECO:0000313" key="13">
    <source>
        <dbReference type="EMBL" id="GLI53953.1"/>
    </source>
</evidence>
<reference evidence="13" key="1">
    <citation type="submission" date="2022-12" db="EMBL/GenBank/DDBJ databases">
        <title>Reference genome sequencing for broad-spectrum identification of bacterial and archaeal isolates by mass spectrometry.</title>
        <authorList>
            <person name="Sekiguchi Y."/>
            <person name="Tourlousse D.M."/>
        </authorList>
    </citation>
    <scope>NUCLEOTIDE SEQUENCE</scope>
    <source>
        <strain evidence="13">TSL-P1</strain>
    </source>
</reference>
<evidence type="ECO:0000256" key="7">
    <source>
        <dbReference type="ARBA" id="ARBA00023209"/>
    </source>
</evidence>
<comment type="subunit">
    <text evidence="11">Heterodimer of a large membrane-associated beta subunit and a small pyruvoyl-containing alpha subunit.</text>
</comment>
<keyword evidence="5 11" id="KW-0472">Membrane</keyword>
<comment type="function">
    <text evidence="11">Catalyzes the formation of phosphatidylethanolamine (PtdEtn) from phosphatidylserine (PtdSer).</text>
</comment>
<organism evidence="13 14">
    <name type="scientific">Thermodesulfovibrio yellowstonii</name>
    <dbReference type="NCBI Taxonomy" id="28262"/>
    <lineage>
        <taxon>Bacteria</taxon>
        <taxon>Pseudomonadati</taxon>
        <taxon>Nitrospirota</taxon>
        <taxon>Thermodesulfovibrionia</taxon>
        <taxon>Thermodesulfovibrionales</taxon>
        <taxon>Thermodesulfovibrionaceae</taxon>
        <taxon>Thermodesulfovibrio</taxon>
    </lineage>
</organism>
<dbReference type="Proteomes" id="UP001144297">
    <property type="component" value="Unassembled WGS sequence"/>
</dbReference>
<feature type="transmembrane region" description="Helical" evidence="12">
    <location>
        <begin position="20"/>
        <end position="43"/>
    </location>
</feature>
<comment type="caution">
    <text evidence="13">The sequence shown here is derived from an EMBL/GenBank/DDBJ whole genome shotgun (WGS) entry which is preliminary data.</text>
</comment>
<keyword evidence="6 11" id="KW-0865">Zymogen</keyword>
<comment type="catalytic activity">
    <reaction evidence="11">
        <text>a 1,2-diacyl-sn-glycero-3-phospho-L-serine + H(+) = a 1,2-diacyl-sn-glycero-3-phosphoethanolamine + CO2</text>
        <dbReference type="Rhea" id="RHEA:20828"/>
        <dbReference type="ChEBI" id="CHEBI:15378"/>
        <dbReference type="ChEBI" id="CHEBI:16526"/>
        <dbReference type="ChEBI" id="CHEBI:57262"/>
        <dbReference type="ChEBI" id="CHEBI:64612"/>
        <dbReference type="EC" id="4.1.1.65"/>
    </reaction>
</comment>
<comment type="caution">
    <text evidence="11">Lacks conserved residue(s) required for the propagation of feature annotation.</text>
</comment>
<comment type="PTM">
    <text evidence="11">Is synthesized initially as an inactive proenzyme. Formation of the active enzyme involves a self-maturation process in which the active site pyruvoyl group is generated from an internal serine residue via an autocatalytic post-translational modification. Two non-identical subunits are generated from the proenzyme in this reaction, and the pyruvate is formed at the N-terminus of the alpha chain, which is derived from the carboxyl end of the proenzyme. The post-translation cleavage follows an unusual pathway, termed non-hydrolytic serinolysis, in which the side chain hydroxyl group of the serine supplies its oxygen atom to form the C-terminus of the beta chain, while the remainder of the serine residue undergoes an oxidative deamination to produce ammonia and the pyruvoyl prosthetic group on the alpha chain.</text>
</comment>
<dbReference type="GO" id="GO:0004609">
    <property type="term" value="F:phosphatidylserine decarboxylase activity"/>
    <property type="evidence" value="ECO:0007669"/>
    <property type="project" value="UniProtKB-UniRule"/>
</dbReference>
<comment type="cofactor">
    <cofactor evidence="11">
        <name>pyruvate</name>
        <dbReference type="ChEBI" id="CHEBI:15361"/>
    </cofactor>
    <text evidence="11">Binds 1 pyruvoyl group covalently per subunit.</text>
</comment>
<evidence type="ECO:0000256" key="12">
    <source>
        <dbReference type="SAM" id="Phobius"/>
    </source>
</evidence>
<keyword evidence="10 11" id="KW-0670">Pyruvate</keyword>
<accession>A0A9W6GH68</accession>
<gene>
    <name evidence="11 13" type="primary">psd</name>
    <name evidence="13" type="ORF">TISLANDTSLP1_16460</name>
</gene>
<keyword evidence="9 11" id="KW-1208">Phospholipid metabolism</keyword>
<dbReference type="EC" id="4.1.1.65" evidence="11"/>
<evidence type="ECO:0000256" key="3">
    <source>
        <dbReference type="ARBA" id="ARBA00022793"/>
    </source>
</evidence>
<evidence type="ECO:0000256" key="8">
    <source>
        <dbReference type="ARBA" id="ARBA00023239"/>
    </source>
</evidence>
<proteinExistence type="inferred from homology"/>
<evidence type="ECO:0000256" key="9">
    <source>
        <dbReference type="ARBA" id="ARBA00023264"/>
    </source>
</evidence>
<keyword evidence="8 11" id="KW-0456">Lyase</keyword>
<dbReference type="InterPro" id="IPR003817">
    <property type="entry name" value="PS_Dcarbxylase"/>
</dbReference>
<comment type="pathway">
    <text evidence="11">Phospholipid metabolism; phosphatidylethanolamine biosynthesis; phosphatidylethanolamine from CDP-diacylglycerol: step 2/2.</text>
</comment>
<dbReference type="EMBL" id="BSDX01000001">
    <property type="protein sequence ID" value="GLI53953.1"/>
    <property type="molecule type" value="Genomic_DNA"/>
</dbReference>
<feature type="active site" description="Schiff-base intermediate with substrate; via pyruvic acid" evidence="11">
    <location>
        <position position="175"/>
    </location>
</feature>
<keyword evidence="1 11" id="KW-1003">Cell membrane</keyword>
<feature type="modified residue" description="Pyruvic acid (Ser); by autocatalysis" evidence="11">
    <location>
        <position position="175"/>
    </location>
</feature>
<keyword evidence="14" id="KW-1185">Reference proteome</keyword>
<comment type="similarity">
    <text evidence="11">Belongs to the phosphatidylserine decarboxylase family. PSD-A subfamily.</text>
</comment>
<name>A0A9W6GH68_9BACT</name>
<dbReference type="AlphaFoldDB" id="A0A9W6GH68"/>
<keyword evidence="3 11" id="KW-0210">Decarboxylase</keyword>
<dbReference type="InterPro" id="IPR033175">
    <property type="entry name" value="PSD-A"/>
</dbReference>
<protein>
    <recommendedName>
        <fullName evidence="11">Phosphatidylserine decarboxylase proenzyme</fullName>
        <ecNumber evidence="11">4.1.1.65</ecNumber>
    </recommendedName>
    <component>
        <recommendedName>
            <fullName evidence="11">Phosphatidylserine decarboxylase alpha chain</fullName>
        </recommendedName>
    </component>
    <component>
        <recommendedName>
            <fullName evidence="11">Phosphatidylserine decarboxylase beta chain</fullName>
        </recommendedName>
    </component>
</protein>
<evidence type="ECO:0000256" key="6">
    <source>
        <dbReference type="ARBA" id="ARBA00023145"/>
    </source>
</evidence>
<comment type="subcellular location">
    <subcellularLocation>
        <location evidence="11">Cell membrane</location>
        <topology evidence="11">Peripheral membrane protein</topology>
    </subcellularLocation>
</comment>
<evidence type="ECO:0000256" key="1">
    <source>
        <dbReference type="ARBA" id="ARBA00022475"/>
    </source>
</evidence>
<keyword evidence="4 11" id="KW-0443">Lipid metabolism</keyword>
<dbReference type="PANTHER" id="PTHR35809">
    <property type="entry name" value="ARCHAETIDYLSERINE DECARBOXYLASE PROENZYME-RELATED"/>
    <property type="match status" value="1"/>
</dbReference>
<keyword evidence="12" id="KW-1133">Transmembrane helix</keyword>
<keyword evidence="7 11" id="KW-0594">Phospholipid biosynthesis</keyword>
<evidence type="ECO:0000256" key="10">
    <source>
        <dbReference type="ARBA" id="ARBA00023317"/>
    </source>
</evidence>
<dbReference type="Pfam" id="PF02666">
    <property type="entry name" value="PS_Dcarbxylase"/>
    <property type="match status" value="1"/>
</dbReference>
<sequence>MIRKEGLPYIGGALFLSSFFYLLWLEPVAIAFAILSLFFLYFFRDPERTTPADPNVVVSPADGKVISIRQHGESLCDKGYTEISIFMSPFDVHVNRAPFDGIVKEVVYTPGKFFSAFKEKAYRENENIKITIQTQHGDIVVRQVAGFVARRAVCWIKEGDSLNKGERFGMIKFSSRVDICLPSFFKINVKVGDKVKAGKNIIASI</sequence>
<keyword evidence="12" id="KW-0812">Transmembrane</keyword>
<feature type="chain" id="PRO_5041027065" description="Phosphatidylserine decarboxylase alpha chain" evidence="11">
    <location>
        <begin position="175"/>
        <end position="205"/>
    </location>
</feature>
<evidence type="ECO:0000313" key="14">
    <source>
        <dbReference type="Proteomes" id="UP001144297"/>
    </source>
</evidence>
<feature type="chain" id="PRO_5041027066" description="Phosphatidylserine decarboxylase beta chain" evidence="11">
    <location>
        <begin position="1"/>
        <end position="174"/>
    </location>
</feature>
<dbReference type="NCBIfam" id="NF003678">
    <property type="entry name" value="PRK05305.1-2"/>
    <property type="match status" value="1"/>
</dbReference>
<dbReference type="GO" id="GO:0006646">
    <property type="term" value="P:phosphatidylethanolamine biosynthetic process"/>
    <property type="evidence" value="ECO:0007669"/>
    <property type="project" value="UniProtKB-UniRule"/>
</dbReference>
<evidence type="ECO:0000256" key="4">
    <source>
        <dbReference type="ARBA" id="ARBA00023098"/>
    </source>
</evidence>